<comment type="caution">
    <text evidence="3">The sequence shown here is derived from an EMBL/GenBank/DDBJ whole genome shotgun (WGS) entry which is preliminary data.</text>
</comment>
<gene>
    <name evidence="3" type="ORF">KME60_21755</name>
</gene>
<keyword evidence="1" id="KW-0812">Transmembrane</keyword>
<dbReference type="InterPro" id="IPR025698">
    <property type="entry name" value="2TM_dom"/>
</dbReference>
<reference evidence="3" key="1">
    <citation type="submission" date="2021-05" db="EMBL/GenBank/DDBJ databases">
        <authorList>
            <person name="Pietrasiak N."/>
            <person name="Ward R."/>
            <person name="Stajich J.E."/>
            <person name="Kurbessoian T."/>
        </authorList>
    </citation>
    <scope>NUCLEOTIDE SEQUENCE</scope>
    <source>
        <strain evidence="3">GSE-NOS-MK-12-04C</strain>
    </source>
</reference>
<evidence type="ECO:0000256" key="1">
    <source>
        <dbReference type="SAM" id="Phobius"/>
    </source>
</evidence>
<protein>
    <submittedName>
        <fullName evidence="3">2TM domain-containing protein</fullName>
    </submittedName>
</protein>
<evidence type="ECO:0000313" key="4">
    <source>
        <dbReference type="Proteomes" id="UP000729701"/>
    </source>
</evidence>
<accession>A0A951QP66</accession>
<proteinExistence type="predicted"/>
<reference evidence="3" key="2">
    <citation type="journal article" date="2022" name="Microbiol. Resour. Announc.">
        <title>Metagenome Sequencing to Explore Phylogenomics of Terrestrial Cyanobacteria.</title>
        <authorList>
            <person name="Ward R.D."/>
            <person name="Stajich J.E."/>
            <person name="Johansen J.R."/>
            <person name="Huntemann M."/>
            <person name="Clum A."/>
            <person name="Foster B."/>
            <person name="Foster B."/>
            <person name="Roux S."/>
            <person name="Palaniappan K."/>
            <person name="Varghese N."/>
            <person name="Mukherjee S."/>
            <person name="Reddy T.B.K."/>
            <person name="Daum C."/>
            <person name="Copeland A."/>
            <person name="Chen I.A."/>
            <person name="Ivanova N.N."/>
            <person name="Kyrpides N.C."/>
            <person name="Shapiro N."/>
            <person name="Eloe-Fadrosh E.A."/>
            <person name="Pietrasiak N."/>
        </authorList>
    </citation>
    <scope>NUCLEOTIDE SEQUENCE</scope>
    <source>
        <strain evidence="3">GSE-NOS-MK-12-04C</strain>
    </source>
</reference>
<keyword evidence="1" id="KW-0472">Membrane</keyword>
<dbReference type="Proteomes" id="UP000729701">
    <property type="component" value="Unassembled WGS sequence"/>
</dbReference>
<feature type="transmembrane region" description="Helical" evidence="1">
    <location>
        <begin position="86"/>
        <end position="103"/>
    </location>
</feature>
<dbReference type="Pfam" id="PF13239">
    <property type="entry name" value="2TM"/>
    <property type="match status" value="1"/>
</dbReference>
<evidence type="ECO:0000259" key="2">
    <source>
        <dbReference type="Pfam" id="PF13239"/>
    </source>
</evidence>
<feature type="domain" description="2TM" evidence="2">
    <location>
        <begin position="70"/>
        <end position="150"/>
    </location>
</feature>
<name>A0A951QP66_9CYAN</name>
<organism evidence="3 4">
    <name type="scientific">Cyanomargarita calcarea GSE-NOS-MK-12-04C</name>
    <dbReference type="NCBI Taxonomy" id="2839659"/>
    <lineage>
        <taxon>Bacteria</taxon>
        <taxon>Bacillati</taxon>
        <taxon>Cyanobacteriota</taxon>
        <taxon>Cyanophyceae</taxon>
        <taxon>Nostocales</taxon>
        <taxon>Cyanomargaritaceae</taxon>
        <taxon>Cyanomargarita</taxon>
    </lineage>
</organism>
<dbReference type="EMBL" id="JAHHGZ010000026">
    <property type="protein sequence ID" value="MBW4669964.1"/>
    <property type="molecule type" value="Genomic_DNA"/>
</dbReference>
<evidence type="ECO:0000313" key="3">
    <source>
        <dbReference type="EMBL" id="MBW4669964.1"/>
    </source>
</evidence>
<sequence length="166" mass="19448">MTSEPKPIRSYSQEDVQQILHLAIARQADDQDKEFSYQEILEIASELEIAPECLQLAERDWLSKEGEIQQRQAFNSFRRTRFKKRFGNYAIVNTVLVMLDLITGGGITWSLYILTLWGLGVGLNGWNSFQTEGEDYEIAFQKWSRNHQVKKLFNSVWSKWLKAWQI</sequence>
<dbReference type="AlphaFoldDB" id="A0A951QP66"/>
<keyword evidence="1" id="KW-1133">Transmembrane helix</keyword>